<feature type="compositionally biased region" description="Low complexity" evidence="5">
    <location>
        <begin position="66"/>
        <end position="109"/>
    </location>
</feature>
<feature type="region of interest" description="Disordered" evidence="5">
    <location>
        <begin position="1"/>
        <end position="109"/>
    </location>
</feature>
<evidence type="ECO:0000256" key="3">
    <source>
        <dbReference type="ARBA" id="ARBA00023125"/>
    </source>
</evidence>
<dbReference type="GO" id="GO:0043565">
    <property type="term" value="F:sequence-specific DNA binding"/>
    <property type="evidence" value="ECO:0007669"/>
    <property type="project" value="TreeGrafter"/>
</dbReference>
<dbReference type="GO" id="GO:0003700">
    <property type="term" value="F:DNA-binding transcription factor activity"/>
    <property type="evidence" value="ECO:0007669"/>
    <property type="project" value="TreeGrafter"/>
</dbReference>
<dbReference type="InterPro" id="IPR036887">
    <property type="entry name" value="HTH_APSES_sf"/>
</dbReference>
<feature type="compositionally biased region" description="Polar residues" evidence="5">
    <location>
        <begin position="368"/>
        <end position="389"/>
    </location>
</feature>
<dbReference type="InterPro" id="IPR003163">
    <property type="entry name" value="Tscrpt_reg_HTH_APSES-type"/>
</dbReference>
<dbReference type="VEuPathDB" id="FungiDB:BON22_2644"/>
<dbReference type="InterPro" id="IPR029790">
    <property type="entry name" value="EFG1/Phd1/StuA"/>
</dbReference>
<dbReference type="GO" id="GO:0005634">
    <property type="term" value="C:nucleus"/>
    <property type="evidence" value="ECO:0007669"/>
    <property type="project" value="TreeGrafter"/>
</dbReference>
<feature type="region of interest" description="Disordered" evidence="5">
    <location>
        <begin position="432"/>
        <end position="456"/>
    </location>
</feature>
<dbReference type="EMBL" id="LK052894">
    <property type="protein sequence ID" value="CDR42366.1"/>
    <property type="molecule type" value="Genomic_DNA"/>
</dbReference>
<evidence type="ECO:0000256" key="4">
    <source>
        <dbReference type="ARBA" id="ARBA00023163"/>
    </source>
</evidence>
<evidence type="ECO:0000256" key="5">
    <source>
        <dbReference type="SAM" id="MobiDB-lite"/>
    </source>
</evidence>
<dbReference type="SMART" id="SM01252">
    <property type="entry name" value="KilA-N"/>
    <property type="match status" value="1"/>
</dbReference>
<dbReference type="GO" id="GO:0045944">
    <property type="term" value="P:positive regulation of transcription by RNA polymerase II"/>
    <property type="evidence" value="ECO:0007669"/>
    <property type="project" value="TreeGrafter"/>
</dbReference>
<dbReference type="PANTHER" id="PTHR47792">
    <property type="entry name" value="PROTEIN SOK2-RELATED"/>
    <property type="match status" value="1"/>
</dbReference>
<evidence type="ECO:0000256" key="1">
    <source>
        <dbReference type="ARBA" id="ARBA00007247"/>
    </source>
</evidence>
<feature type="compositionally biased region" description="Low complexity" evidence="5">
    <location>
        <begin position="394"/>
        <end position="409"/>
    </location>
</feature>
<gene>
    <name evidence="7" type="ORF">CYFA0S_09e02080g</name>
</gene>
<dbReference type="AlphaFoldDB" id="A0A061AXR9"/>
<organism evidence="7">
    <name type="scientific">Cyberlindnera fabianii</name>
    <name type="common">Yeast</name>
    <name type="synonym">Hansenula fabianii</name>
    <dbReference type="NCBI Taxonomy" id="36022"/>
    <lineage>
        <taxon>Eukaryota</taxon>
        <taxon>Fungi</taxon>
        <taxon>Dikarya</taxon>
        <taxon>Ascomycota</taxon>
        <taxon>Saccharomycotina</taxon>
        <taxon>Saccharomycetes</taxon>
        <taxon>Phaffomycetales</taxon>
        <taxon>Phaffomycetaceae</taxon>
        <taxon>Cyberlindnera</taxon>
    </lineage>
</organism>
<evidence type="ECO:0000259" key="6">
    <source>
        <dbReference type="PROSITE" id="PS51299"/>
    </source>
</evidence>
<keyword evidence="2" id="KW-0805">Transcription regulation</keyword>
<dbReference type="InterPro" id="IPR018004">
    <property type="entry name" value="KilA/APSES_HTH"/>
</dbReference>
<sequence>MSLPPMKIESASQISHEDSSTGASTNNNTSAVNGGSGQQGAHKANTPGSQINGVAPSAGQAEDPYRYQQQMSAQQGQQQQQYPYYSYPPVYNQQQQPQQQQQQQQQYQNQYPYYQSTAQATPASNQAQPTSAQANSVYPNYDSYSRMNYVQNYNPMYQGQMMGMGATAASTGATGAAGAVPTQPGTQSVTTASASGVGQVQPVGSRPRVTTTMWEDEKTLCYQVDANGVSVVRRADNNMINGTKLLNVAHMTRGRRDGILKSEKVRDVVKIGSMHLKGVWIPFERALAMAQREGIVDLLYPLFVRDIKQVIQQGSTTQPQTNPSTQQWGYQAPAPGPIMQQPQQPHQGQPQQTQQGQPAGGAPQTQQSVVKSSNSPYMTPTSLSNSSLTADGKASQAQAASQASAPQQGQQGYYGYPYYPYQYGYAGAPATGATGSTAAATTAGTPASGTATSAGGAQGYQYGQYGGAYGYMPQSYPAQPYDEQKDK</sequence>
<keyword evidence="4" id="KW-0804">Transcription</keyword>
<comment type="similarity">
    <text evidence="1">Belongs to the EFG1/PHD1/stuA family.</text>
</comment>
<feature type="compositionally biased region" description="Polar residues" evidence="5">
    <location>
        <begin position="187"/>
        <end position="198"/>
    </location>
</feature>
<dbReference type="SUPFAM" id="SSF54616">
    <property type="entry name" value="DNA-binding domain of Mlu1-box binding protein MBP1"/>
    <property type="match status" value="1"/>
</dbReference>
<protein>
    <submittedName>
        <fullName evidence="7">CYFA0S09e02080g1_1</fullName>
    </submittedName>
</protein>
<accession>A0A061AXR9</accession>
<dbReference type="Gene3D" id="3.10.260.10">
    <property type="entry name" value="Transcription regulator HTH, APSES-type DNA-binding domain"/>
    <property type="match status" value="1"/>
</dbReference>
<feature type="compositionally biased region" description="Low complexity" evidence="5">
    <location>
        <begin position="20"/>
        <end position="33"/>
    </location>
</feature>
<name>A0A061AXR9_CYBFA</name>
<feature type="domain" description="HTH APSES-type" evidence="6">
    <location>
        <begin position="208"/>
        <end position="319"/>
    </location>
</feature>
<evidence type="ECO:0000256" key="2">
    <source>
        <dbReference type="ARBA" id="ARBA00023015"/>
    </source>
</evidence>
<feature type="region of interest" description="Disordered" evidence="5">
    <location>
        <begin position="178"/>
        <end position="207"/>
    </location>
</feature>
<keyword evidence="3" id="KW-0238">DNA-binding</keyword>
<feature type="region of interest" description="Disordered" evidence="5">
    <location>
        <begin position="314"/>
        <end position="409"/>
    </location>
</feature>
<reference evidence="7" key="1">
    <citation type="journal article" date="2014" name="Genome Announc.">
        <title>Genome sequence of the yeast Cyberlindnera fabianii (Hansenula fabianii).</title>
        <authorList>
            <person name="Freel K.C."/>
            <person name="Sarilar V."/>
            <person name="Neuveglise C."/>
            <person name="Devillers H."/>
            <person name="Friedrich A."/>
            <person name="Schacherer J."/>
        </authorList>
    </citation>
    <scope>NUCLEOTIDE SEQUENCE</scope>
    <source>
        <strain evidence="7">YJS4271</strain>
    </source>
</reference>
<evidence type="ECO:0000313" key="7">
    <source>
        <dbReference type="EMBL" id="CDR42366.1"/>
    </source>
</evidence>
<dbReference type="PROSITE" id="PS51299">
    <property type="entry name" value="HTH_APSES"/>
    <property type="match status" value="1"/>
</dbReference>
<dbReference type="FunFam" id="3.10.260.10:FF:000003">
    <property type="entry name" value="Ascospore maturation 1 protein"/>
    <property type="match status" value="1"/>
</dbReference>
<feature type="compositionally biased region" description="Low complexity" evidence="5">
    <location>
        <begin position="314"/>
        <end position="367"/>
    </location>
</feature>
<dbReference type="Pfam" id="PF04383">
    <property type="entry name" value="KilA-N"/>
    <property type="match status" value="1"/>
</dbReference>
<dbReference type="PANTHER" id="PTHR47792:SF1">
    <property type="entry name" value="PROTEIN SOK2-RELATED"/>
    <property type="match status" value="1"/>
</dbReference>
<proteinExistence type="inferred from homology"/>
<dbReference type="OrthoDB" id="5407653at2759"/>